<dbReference type="AlphaFoldDB" id="A0A6J4LEC5"/>
<accession>A0A6J4LEC5</accession>
<evidence type="ECO:0000313" key="1">
    <source>
        <dbReference type="EMBL" id="CAA9328483.1"/>
    </source>
</evidence>
<organism evidence="1">
    <name type="scientific">uncultured Chloroflexia bacterium</name>
    <dbReference type="NCBI Taxonomy" id="1672391"/>
    <lineage>
        <taxon>Bacteria</taxon>
        <taxon>Bacillati</taxon>
        <taxon>Chloroflexota</taxon>
        <taxon>Chloroflexia</taxon>
        <taxon>environmental samples</taxon>
    </lineage>
</organism>
<dbReference type="EMBL" id="CADCTR010002045">
    <property type="protein sequence ID" value="CAA9328483.1"/>
    <property type="molecule type" value="Genomic_DNA"/>
</dbReference>
<name>A0A6J4LEC5_9CHLR</name>
<gene>
    <name evidence="1" type="ORF">AVDCRST_MAG93-6079</name>
</gene>
<reference evidence="1" key="1">
    <citation type="submission" date="2020-02" db="EMBL/GenBank/DDBJ databases">
        <authorList>
            <person name="Meier V. D."/>
        </authorList>
    </citation>
    <scope>NUCLEOTIDE SEQUENCE</scope>
    <source>
        <strain evidence="1">AVDCRST_MAG93</strain>
    </source>
</reference>
<protein>
    <submittedName>
        <fullName evidence="1">Uncharacterized protein</fullName>
    </submittedName>
</protein>
<proteinExistence type="predicted"/>
<feature type="non-terminal residue" evidence="1">
    <location>
        <position position="122"/>
    </location>
</feature>
<sequence>MTTPIFIPEARKLLAILHRGGQHVYWWAVAGQKKTSIWWQPGRPAPMPNSQHNVYFGVHPCAVIPSTNARGEPAPAAAVRSQVATIAAINCLFAEFDAKHFEGGKAAALTHIDQLDPAPSVI</sequence>